<feature type="region of interest" description="Disordered" evidence="1">
    <location>
        <begin position="49"/>
        <end position="101"/>
    </location>
</feature>
<feature type="non-terminal residue" evidence="2">
    <location>
        <position position="1"/>
    </location>
</feature>
<feature type="region of interest" description="Disordered" evidence="1">
    <location>
        <begin position="249"/>
        <end position="284"/>
    </location>
</feature>
<gene>
    <name evidence="2" type="ORF">F7725_007907</name>
</gene>
<comment type="caution">
    <text evidence="2">The sequence shown here is derived from an EMBL/GenBank/DDBJ whole genome shotgun (WGS) entry which is preliminary data.</text>
</comment>
<evidence type="ECO:0000313" key="3">
    <source>
        <dbReference type="Proteomes" id="UP000518266"/>
    </source>
</evidence>
<feature type="compositionally biased region" description="Polar residues" evidence="1">
    <location>
        <begin position="348"/>
        <end position="358"/>
    </location>
</feature>
<evidence type="ECO:0000313" key="2">
    <source>
        <dbReference type="EMBL" id="KAF3844744.1"/>
    </source>
</evidence>
<organism evidence="2 3">
    <name type="scientific">Dissostichus mawsoni</name>
    <name type="common">Antarctic cod</name>
    <dbReference type="NCBI Taxonomy" id="36200"/>
    <lineage>
        <taxon>Eukaryota</taxon>
        <taxon>Metazoa</taxon>
        <taxon>Chordata</taxon>
        <taxon>Craniata</taxon>
        <taxon>Vertebrata</taxon>
        <taxon>Euteleostomi</taxon>
        <taxon>Actinopterygii</taxon>
        <taxon>Neopterygii</taxon>
        <taxon>Teleostei</taxon>
        <taxon>Neoteleostei</taxon>
        <taxon>Acanthomorphata</taxon>
        <taxon>Eupercaria</taxon>
        <taxon>Perciformes</taxon>
        <taxon>Notothenioidei</taxon>
        <taxon>Nototheniidae</taxon>
        <taxon>Dissostichus</taxon>
    </lineage>
</organism>
<sequence length="464" mass="50249">MNISQVIKEQHKEEVRSPWWDGALQDWLSVQDPQETITTTTLSAPHPLLLHAQQPPRPPQAAIPLRDGETPSPPCCSPSSSNEPPVEQKAEQSCGQAPPPPPLVPLVSMILKRQMETKQSWSRLPAIVTLIIALSQMAGPANVSHPLGTPTSPQALSDRGAIYLSASTSTPSLPNPSFRQGPRALMENAHSHAALRSITMMAVRGTWMALGQPMIQQCVTVVQHSHICAADSDSVTLTTPQCVVPGQASSMPLASAAHRGNRGKRERKRGREINRKKRQGEGRPGLKVFPVKLVSYQLEFLANNGLHAAGHRLLPGERLHVVWLPFTLLSPRFLIPNELKACREKSGLGSSATPQGSMPLSGASAGPGVCVPRSSHFISLNLVRQQWGSGSNTSSSSSSIRGHLKISSLEKKKGQRVQYPGKSSEFSPYQLHDYFHSVRENAASRYHFADVSSTLTPPPGRGAE</sequence>
<keyword evidence="3" id="KW-1185">Reference proteome</keyword>
<reference evidence="2 3" key="1">
    <citation type="submission" date="2020-03" db="EMBL/GenBank/DDBJ databases">
        <title>Dissostichus mawsoni Genome sequencing and assembly.</title>
        <authorList>
            <person name="Park H."/>
        </authorList>
    </citation>
    <scope>NUCLEOTIDE SEQUENCE [LARGE SCALE GENOMIC DNA]</scope>
    <source>
        <strain evidence="2">DM0001</strain>
        <tissue evidence="2">Muscle</tissue>
    </source>
</reference>
<protein>
    <submittedName>
        <fullName evidence="2">Uncharacterized protein</fullName>
    </submittedName>
</protein>
<accession>A0A7J5Y5N6</accession>
<feature type="region of interest" description="Disordered" evidence="1">
    <location>
        <begin position="346"/>
        <end position="365"/>
    </location>
</feature>
<dbReference type="AlphaFoldDB" id="A0A7J5Y5N6"/>
<proteinExistence type="predicted"/>
<dbReference type="EMBL" id="JAAKFY010000015">
    <property type="protein sequence ID" value="KAF3844744.1"/>
    <property type="molecule type" value="Genomic_DNA"/>
</dbReference>
<feature type="compositionally biased region" description="Basic residues" evidence="1">
    <location>
        <begin position="259"/>
        <end position="278"/>
    </location>
</feature>
<dbReference type="OrthoDB" id="10686695at2759"/>
<dbReference type="Proteomes" id="UP000518266">
    <property type="component" value="Unassembled WGS sequence"/>
</dbReference>
<name>A0A7J5Y5N6_DISMA</name>
<evidence type="ECO:0000256" key="1">
    <source>
        <dbReference type="SAM" id="MobiDB-lite"/>
    </source>
</evidence>